<organism evidence="2 3">
    <name type="scientific">Talaromyces stipitatus (strain ATCC 10500 / CBS 375.48 / QM 6759 / NRRL 1006)</name>
    <name type="common">Penicillium stipitatum</name>
    <dbReference type="NCBI Taxonomy" id="441959"/>
    <lineage>
        <taxon>Eukaryota</taxon>
        <taxon>Fungi</taxon>
        <taxon>Dikarya</taxon>
        <taxon>Ascomycota</taxon>
        <taxon>Pezizomycotina</taxon>
        <taxon>Eurotiomycetes</taxon>
        <taxon>Eurotiomycetidae</taxon>
        <taxon>Eurotiales</taxon>
        <taxon>Trichocomaceae</taxon>
        <taxon>Talaromyces</taxon>
        <taxon>Talaromyces sect. Talaromyces</taxon>
    </lineage>
</organism>
<protein>
    <submittedName>
        <fullName evidence="2">Uncharacterized protein</fullName>
    </submittedName>
</protein>
<evidence type="ECO:0000256" key="1">
    <source>
        <dbReference type="SAM" id="MobiDB-lite"/>
    </source>
</evidence>
<proteinExistence type="predicted"/>
<accession>B8MT15</accession>
<dbReference type="STRING" id="441959.B8MT15"/>
<name>B8MT15_TALSN</name>
<dbReference type="InParanoid" id="B8MT15"/>
<evidence type="ECO:0000313" key="2">
    <source>
        <dbReference type="EMBL" id="EED12039.1"/>
    </source>
</evidence>
<gene>
    <name evidence="2" type="ORF">TSTA_001110</name>
</gene>
<evidence type="ECO:0000313" key="3">
    <source>
        <dbReference type="Proteomes" id="UP000001745"/>
    </source>
</evidence>
<dbReference type="Proteomes" id="UP000001745">
    <property type="component" value="Unassembled WGS sequence"/>
</dbReference>
<keyword evidence="3" id="KW-1185">Reference proteome</keyword>
<dbReference type="RefSeq" id="XP_002487693.1">
    <property type="nucleotide sequence ID" value="XM_002487648.1"/>
</dbReference>
<dbReference type="AlphaFoldDB" id="B8MT15"/>
<dbReference type="EMBL" id="EQ962660">
    <property type="protein sequence ID" value="EED12039.1"/>
    <property type="molecule type" value="Genomic_DNA"/>
</dbReference>
<dbReference type="GeneID" id="8108734"/>
<dbReference type="VEuPathDB" id="FungiDB:TSTA_001110"/>
<reference evidence="3" key="1">
    <citation type="journal article" date="2015" name="Genome Announc.">
        <title>Genome sequence of the AIDS-associated pathogen Penicillium marneffei (ATCC18224) and its near taxonomic relative Talaromyces stipitatus (ATCC10500).</title>
        <authorList>
            <person name="Nierman W.C."/>
            <person name="Fedorova-Abrams N.D."/>
            <person name="Andrianopoulos A."/>
        </authorList>
    </citation>
    <scope>NUCLEOTIDE SEQUENCE [LARGE SCALE GENOMIC DNA]</scope>
    <source>
        <strain evidence="3">ATCC 10500 / CBS 375.48 / QM 6759 / NRRL 1006</strain>
    </source>
</reference>
<feature type="region of interest" description="Disordered" evidence="1">
    <location>
        <begin position="238"/>
        <end position="257"/>
    </location>
</feature>
<sequence length="257" mass="27640">MGARRLHLNQNIRRRKTDSNASMIWNPHTGRIVRARDVLFNKKVVFSGKKEDLEDDLLYMTIKEITQLLNKVDLSAQQDVSGTDDNVITDIDDVIFDDSRHSDEDINMTSSAIGSGLEDLNQPESNLTGPTLAPGEGLLEGIDKYAYPTPPNTPPSALLAGSITIVQEDDLTFLRQSSKLGAGKSTGEAGATSTLVQEAVSRASATSTLGDVGKARATSPLAEFGASATSTLDLRDTMRSSRRNHSKLPIAAALTTQ</sequence>
<dbReference type="HOGENOM" id="CLU_1082499_0_0_1"/>
<dbReference type="PhylomeDB" id="B8MT15"/>